<keyword evidence="1" id="KW-0472">Membrane</keyword>
<feature type="transmembrane region" description="Helical" evidence="1">
    <location>
        <begin position="12"/>
        <end position="32"/>
    </location>
</feature>
<name>A0AAV4IW46_9GAST</name>
<gene>
    <name evidence="2" type="ORF">ElyMa_006705400</name>
</gene>
<accession>A0AAV4IW46</accession>
<protein>
    <recommendedName>
        <fullName evidence="4">Iodothyronine deiodinase</fullName>
    </recommendedName>
</protein>
<organism evidence="2 3">
    <name type="scientific">Elysia marginata</name>
    <dbReference type="NCBI Taxonomy" id="1093978"/>
    <lineage>
        <taxon>Eukaryota</taxon>
        <taxon>Metazoa</taxon>
        <taxon>Spiralia</taxon>
        <taxon>Lophotrochozoa</taxon>
        <taxon>Mollusca</taxon>
        <taxon>Gastropoda</taxon>
        <taxon>Heterobranchia</taxon>
        <taxon>Euthyneura</taxon>
        <taxon>Panpulmonata</taxon>
        <taxon>Sacoglossa</taxon>
        <taxon>Placobranchoidea</taxon>
        <taxon>Plakobranchidae</taxon>
        <taxon>Elysia</taxon>
    </lineage>
</organism>
<comment type="caution">
    <text evidence="2">The sequence shown here is derived from an EMBL/GenBank/DDBJ whole genome shotgun (WGS) entry which is preliminary data.</text>
</comment>
<keyword evidence="1" id="KW-1133">Transmembrane helix</keyword>
<dbReference type="Proteomes" id="UP000762676">
    <property type="component" value="Unassembled WGS sequence"/>
</dbReference>
<dbReference type="EMBL" id="BMAT01013420">
    <property type="protein sequence ID" value="GFS12741.1"/>
    <property type="molecule type" value="Genomic_DNA"/>
</dbReference>
<keyword evidence="3" id="KW-1185">Reference proteome</keyword>
<proteinExistence type="predicted"/>
<evidence type="ECO:0008006" key="4">
    <source>
        <dbReference type="Google" id="ProtNLM"/>
    </source>
</evidence>
<keyword evidence="1" id="KW-0812">Transmembrane</keyword>
<evidence type="ECO:0000313" key="3">
    <source>
        <dbReference type="Proteomes" id="UP000762676"/>
    </source>
</evidence>
<dbReference type="AlphaFoldDB" id="A0AAV4IW46"/>
<evidence type="ECO:0000256" key="1">
    <source>
        <dbReference type="SAM" id="Phobius"/>
    </source>
</evidence>
<evidence type="ECO:0000313" key="2">
    <source>
        <dbReference type="EMBL" id="GFS12741.1"/>
    </source>
</evidence>
<sequence length="114" mass="12653">MLGVGGSMWPPGLLGKLLFLVFAGQVMLLHYVGRVAFLRKLVQPYIGYPLHRFAVYKWNELLFCAKCSALHALRKVKAGAMFEDIPVITLGGETRRLSSYLQGKPLVLNFGSLS</sequence>
<reference evidence="2 3" key="1">
    <citation type="journal article" date="2021" name="Elife">
        <title>Chloroplast acquisition without the gene transfer in kleptoplastic sea slugs, Plakobranchus ocellatus.</title>
        <authorList>
            <person name="Maeda T."/>
            <person name="Takahashi S."/>
            <person name="Yoshida T."/>
            <person name="Shimamura S."/>
            <person name="Takaki Y."/>
            <person name="Nagai Y."/>
            <person name="Toyoda A."/>
            <person name="Suzuki Y."/>
            <person name="Arimoto A."/>
            <person name="Ishii H."/>
            <person name="Satoh N."/>
            <person name="Nishiyama T."/>
            <person name="Hasebe M."/>
            <person name="Maruyama T."/>
            <person name="Minagawa J."/>
            <person name="Obokata J."/>
            <person name="Shigenobu S."/>
        </authorList>
    </citation>
    <scope>NUCLEOTIDE SEQUENCE [LARGE SCALE GENOMIC DNA]</scope>
</reference>